<dbReference type="Pfam" id="PF10145">
    <property type="entry name" value="PhageMin_Tail"/>
    <property type="match status" value="1"/>
</dbReference>
<proteinExistence type="predicted"/>
<feature type="region of interest" description="Disordered" evidence="3">
    <location>
        <begin position="907"/>
        <end position="926"/>
    </location>
</feature>
<keyword evidence="4" id="KW-0472">Membrane</keyword>
<dbReference type="RefSeq" id="WP_042562522.1">
    <property type="nucleotide sequence ID" value="NZ_CP009997.1"/>
</dbReference>
<sequence>MSDKNLRLQVSLSAIDKVTKPFKSMLASNKMLAASIKNSKQELKQLNSQAANIEGFRKNKTAVNGAAQALAAARDKARQLANELKNSVAPTAKQAREFKRASEEAARLKQKYNDLRIALHTQRSALQSSGIATNRLGQAQRSLKANITSTTAALTAQQRRLEQQAQQQQRLSTARNRFDSSNQRKAIAAGLGYTSLSTGRAMGRGIENALHVGYEFDAMMSGTQAVTRIQDKNSPEMQAMRHQARTLPLSSKFTDLQVAEGQYYLGRTGYTPKQVVGAMPGMLNLAAAGDIDLGTTADIASNIQTAMGIPAEKMDRVADVLTALFTRNNVDIPMLGESMKYSGGVGREYGQSLETVAASTAMLGSAGIQGSQAGTTMRSILSRIGGSSAVKDLGVKTADKNGNMRDLVDILKDINEKTAKMGNVERGAIYKDIAGQYAVTGFGVLMHAAGNGSLDRMRGQPGEYDGEAARVAATKLDNLKGDMTIIHAALENVSVELFEKNDAWLRSTAKSITEFMHGVAEFLKAHPKISLGIVQVGTAVAIATAAFGALAIAVVGILGPFALLRFTTSVLGIRLLPRLSFGMSKLASTTPITTQQIGNFSRSLLTLSKNGGQSAIATLKGLGNGLVNVVRSPVKSAISGFKMLGNGISWLAKSPLKFLRFALGGLGGMFGILISPIGLIGAAIAGAGLLIYKYWNPIKAFLGGVVDGFMQAAAPIKEALKPLGPVFDWIGDAVKSAWNWFKKLLEPVQSTTADLNSAADAGKSFGKFLADGISFAMTPLNALISSIKWVLEKLDEVKQRSEKTRELAQSNPALAAAAGNYGITWKPVPKGNSAADIAAKYTGEYDNGGDIPLGKFGVVGEHGPEIINGPAHITGRRNTAAMAVAASMLFSGYQAAAAPLHPYSLPATQYRNNHSGQTNNPPQNQASHAAPIINIYPTPQQDAQDIAREVARQLAAYHRNTQSKSNRSYQDHDDY</sequence>
<evidence type="ECO:0000256" key="3">
    <source>
        <dbReference type="SAM" id="MobiDB-lite"/>
    </source>
</evidence>
<feature type="domain" description="Phage tail tape measure protein" evidence="5">
    <location>
        <begin position="248"/>
        <end position="435"/>
    </location>
</feature>
<organism evidence="6 7">
    <name type="scientific">Yersinia rochesterensis</name>
    <dbReference type="NCBI Taxonomy" id="1604335"/>
    <lineage>
        <taxon>Bacteria</taxon>
        <taxon>Pseudomonadati</taxon>
        <taxon>Pseudomonadota</taxon>
        <taxon>Gammaproteobacteria</taxon>
        <taxon>Enterobacterales</taxon>
        <taxon>Yersiniaceae</taxon>
        <taxon>Yersinia</taxon>
    </lineage>
</organism>
<keyword evidence="7" id="KW-1185">Reference proteome</keyword>
<keyword evidence="2" id="KW-0175">Coiled coil</keyword>
<accession>A0ABN4FEA0</accession>
<evidence type="ECO:0000256" key="4">
    <source>
        <dbReference type="SAM" id="Phobius"/>
    </source>
</evidence>
<feature type="compositionally biased region" description="Polar residues" evidence="3">
    <location>
        <begin position="172"/>
        <end position="181"/>
    </location>
</feature>
<keyword evidence="4" id="KW-1133">Transmembrane helix</keyword>
<evidence type="ECO:0000313" key="7">
    <source>
        <dbReference type="Proteomes" id="UP000031883"/>
    </source>
</evidence>
<dbReference type="PANTHER" id="PTHR37813:SF1">
    <property type="entry name" value="FELS-2 PROPHAGE PROTEIN"/>
    <property type="match status" value="1"/>
</dbReference>
<dbReference type="Proteomes" id="UP000031883">
    <property type="component" value="Chromosome"/>
</dbReference>
<gene>
    <name evidence="6" type="ORF">CH54_2600</name>
</gene>
<feature type="coiled-coil region" evidence="2">
    <location>
        <begin position="29"/>
        <end position="118"/>
    </location>
</feature>
<keyword evidence="1" id="KW-1188">Viral release from host cell</keyword>
<dbReference type="InterPro" id="IPR010090">
    <property type="entry name" value="Phage_tape_meas"/>
</dbReference>
<reference evidence="6 7" key="1">
    <citation type="journal article" date="2015" name="Genome Announc.">
        <title>Thirty-Two Complete Genome Assemblies of Nine Yersinia Species, Including Y. pestis, Y. pseudotuberculosis, and Y. enterocolitica.</title>
        <authorList>
            <person name="Johnson S.L."/>
            <person name="Daligault H.E."/>
            <person name="Davenport K.W."/>
            <person name="Jaissle J."/>
            <person name="Frey K.G."/>
            <person name="Ladner J.T."/>
            <person name="Broomall S.M."/>
            <person name="Bishop-Lilly K.A."/>
            <person name="Bruce D.C."/>
            <person name="Coyne S.R."/>
            <person name="Gibbons H.S."/>
            <person name="Lo C.C."/>
            <person name="Munk A.C."/>
            <person name="Rosenzweig C.N."/>
            <person name="Koroleva G.I."/>
            <person name="Palacios G.F."/>
            <person name="Redden C.L."/>
            <person name="Xu Y."/>
            <person name="Minogue T.D."/>
            <person name="Chain P.S."/>
        </authorList>
    </citation>
    <scope>NUCLEOTIDE SEQUENCE [LARGE SCALE GENOMIC DNA]</scope>
    <source>
        <strain evidence="6 7">Y231</strain>
    </source>
</reference>
<dbReference type="NCBIfam" id="TIGR01760">
    <property type="entry name" value="tape_meas_TP901"/>
    <property type="match status" value="1"/>
</dbReference>
<dbReference type="EMBL" id="CP009997">
    <property type="protein sequence ID" value="AJJ35972.1"/>
    <property type="molecule type" value="Genomic_DNA"/>
</dbReference>
<name>A0ABN4FEA0_9GAMM</name>
<protein>
    <submittedName>
        <fullName evidence="6">Phage tail tape measure protein, TP901 family, core region</fullName>
    </submittedName>
</protein>
<evidence type="ECO:0000259" key="5">
    <source>
        <dbReference type="Pfam" id="PF10145"/>
    </source>
</evidence>
<feature type="region of interest" description="Disordered" evidence="3">
    <location>
        <begin position="159"/>
        <end position="181"/>
    </location>
</feature>
<keyword evidence="4" id="KW-0812">Transmembrane</keyword>
<dbReference type="PANTHER" id="PTHR37813">
    <property type="entry name" value="FELS-2 PROPHAGE PROTEIN"/>
    <property type="match status" value="1"/>
</dbReference>
<evidence type="ECO:0000256" key="2">
    <source>
        <dbReference type="SAM" id="Coils"/>
    </source>
</evidence>
<evidence type="ECO:0000313" key="6">
    <source>
        <dbReference type="EMBL" id="AJJ35972.1"/>
    </source>
</evidence>
<evidence type="ECO:0000256" key="1">
    <source>
        <dbReference type="ARBA" id="ARBA00022612"/>
    </source>
</evidence>
<feature type="transmembrane region" description="Helical" evidence="4">
    <location>
        <begin position="539"/>
        <end position="564"/>
    </location>
</feature>
<feature type="compositionally biased region" description="Low complexity" evidence="3">
    <location>
        <begin position="159"/>
        <end position="171"/>
    </location>
</feature>
<feature type="transmembrane region" description="Helical" evidence="4">
    <location>
        <begin position="661"/>
        <end position="692"/>
    </location>
</feature>